<dbReference type="Proteomes" id="UP000033740">
    <property type="component" value="Unassembled WGS sequence"/>
</dbReference>
<evidence type="ECO:0000313" key="2">
    <source>
        <dbReference type="EMBL" id="KJL32906.1"/>
    </source>
</evidence>
<gene>
    <name evidence="2" type="ORF">RS86_02079</name>
</gene>
<feature type="region of interest" description="Disordered" evidence="1">
    <location>
        <begin position="77"/>
        <end position="129"/>
    </location>
</feature>
<accession>A0A0F0LMZ9</accession>
<dbReference type="AlphaFoldDB" id="A0A0F0LMZ9"/>
<evidence type="ECO:0008006" key="4">
    <source>
        <dbReference type="Google" id="ProtNLM"/>
    </source>
</evidence>
<proteinExistence type="predicted"/>
<evidence type="ECO:0000256" key="1">
    <source>
        <dbReference type="SAM" id="MobiDB-lite"/>
    </source>
</evidence>
<name>A0A0F0LMZ9_9MICO</name>
<dbReference type="PATRIC" id="fig|582680.6.peg.2145"/>
<comment type="caution">
    <text evidence="2">The sequence shown here is derived from an EMBL/GenBank/DDBJ whole genome shotgun (WGS) entry which is preliminary data.</text>
</comment>
<dbReference type="STRING" id="582680.RS86_02079"/>
<sequence>MGERRRVVVPDFVGEPVHVAMEAAAEVGLVLVGPDPDGPSLRALTWPGLFWVTAQWTLPGIAVEWGSEVEVDFIEDGESRSDVRAGAGDPVPALSRHAEPEDDPDVLTVRSSEQPDPPAGARGEENRRE</sequence>
<dbReference type="RefSeq" id="WP_200892786.1">
    <property type="nucleotide sequence ID" value="NZ_JYIX01000035.1"/>
</dbReference>
<dbReference type="EMBL" id="JYIX01000035">
    <property type="protein sequence ID" value="KJL32906.1"/>
    <property type="molecule type" value="Genomic_DNA"/>
</dbReference>
<reference evidence="2 3" key="1">
    <citation type="submission" date="2015-02" db="EMBL/GenBank/DDBJ databases">
        <title>Draft genome sequences of ten Microbacterium spp. with emphasis on heavy metal contaminated environments.</title>
        <authorList>
            <person name="Corretto E."/>
        </authorList>
    </citation>
    <scope>NUCLEOTIDE SEQUENCE [LARGE SCALE GENOMIC DNA]</scope>
    <source>
        <strain evidence="2 3">ARN176</strain>
    </source>
</reference>
<evidence type="ECO:0000313" key="3">
    <source>
        <dbReference type="Proteomes" id="UP000033740"/>
    </source>
</evidence>
<protein>
    <recommendedName>
        <fullName evidence="4">PASTA domain-containing protein</fullName>
    </recommendedName>
</protein>
<keyword evidence="3" id="KW-1185">Reference proteome</keyword>
<organism evidence="2 3">
    <name type="scientific">Microbacterium azadirachtae</name>
    <dbReference type="NCBI Taxonomy" id="582680"/>
    <lineage>
        <taxon>Bacteria</taxon>
        <taxon>Bacillati</taxon>
        <taxon>Actinomycetota</taxon>
        <taxon>Actinomycetes</taxon>
        <taxon>Micrococcales</taxon>
        <taxon>Microbacteriaceae</taxon>
        <taxon>Microbacterium</taxon>
    </lineage>
</organism>